<sequence length="229" mass="24083">MTAHEAGAEGPASGDGRARGDIGRRMAQRRAELGLSREEVALRAGTAPGYLEYLEERPSAAPGSGALLRIAHALETTVAALHGGVSDLPPGTGRAAAGAVLHELDPAECRELLGTHGVGRLVTATAEGPAIVPVNYSVVEGDIVFRTAPDAGPAGVAGTDTAFEVDRIDDALSEGWSVLVRGPARRVTGEDEERRLAEQAYSRPWPPGERPLWVRITPRHLTGRRVASR</sequence>
<dbReference type="InterPro" id="IPR012349">
    <property type="entry name" value="Split_barrel_FMN-bd"/>
</dbReference>
<dbReference type="InterPro" id="IPR024747">
    <property type="entry name" value="Pyridox_Oxase-rel"/>
</dbReference>
<gene>
    <name evidence="3" type="ORF">IF129_13775</name>
</gene>
<dbReference type="InterPro" id="IPR010982">
    <property type="entry name" value="Lambda_DNA-bd_dom_sf"/>
</dbReference>
<name>A0A927F1J6_9ACTN</name>
<dbReference type="Gene3D" id="2.30.110.10">
    <property type="entry name" value="Electron Transport, Fmn-binding Protein, Chain A"/>
    <property type="match status" value="1"/>
</dbReference>
<organism evidence="3 4">
    <name type="scientific">Streptomyces chumphonensis</name>
    <dbReference type="NCBI Taxonomy" id="1214925"/>
    <lineage>
        <taxon>Bacteria</taxon>
        <taxon>Bacillati</taxon>
        <taxon>Actinomycetota</taxon>
        <taxon>Actinomycetes</taxon>
        <taxon>Kitasatosporales</taxon>
        <taxon>Streptomycetaceae</taxon>
        <taxon>Streptomyces</taxon>
    </lineage>
</organism>
<dbReference type="Pfam" id="PF01381">
    <property type="entry name" value="HTH_3"/>
    <property type="match status" value="1"/>
</dbReference>
<evidence type="ECO:0000313" key="3">
    <source>
        <dbReference type="EMBL" id="MBD3932616.1"/>
    </source>
</evidence>
<comment type="caution">
    <text evidence="3">The sequence shown here is derived from an EMBL/GenBank/DDBJ whole genome shotgun (WGS) entry which is preliminary data.</text>
</comment>
<dbReference type="AlphaFoldDB" id="A0A927F1J6"/>
<evidence type="ECO:0000313" key="4">
    <source>
        <dbReference type="Proteomes" id="UP000632289"/>
    </source>
</evidence>
<dbReference type="CDD" id="cd00093">
    <property type="entry name" value="HTH_XRE"/>
    <property type="match status" value="1"/>
</dbReference>
<proteinExistence type="predicted"/>
<dbReference type="SUPFAM" id="SSF50475">
    <property type="entry name" value="FMN-binding split barrel"/>
    <property type="match status" value="1"/>
</dbReference>
<accession>A0A927F1J6</accession>
<protein>
    <submittedName>
        <fullName evidence="3">Pyridoxamine 5'-phosphate oxidase family protein</fullName>
    </submittedName>
</protein>
<evidence type="ECO:0000259" key="2">
    <source>
        <dbReference type="PROSITE" id="PS50943"/>
    </source>
</evidence>
<evidence type="ECO:0000256" key="1">
    <source>
        <dbReference type="SAM" id="MobiDB-lite"/>
    </source>
</evidence>
<feature type="domain" description="HTH cro/C1-type" evidence="2">
    <location>
        <begin position="26"/>
        <end position="81"/>
    </location>
</feature>
<dbReference type="RefSeq" id="WP_191209919.1">
    <property type="nucleotide sequence ID" value="NZ_BAABKL010000014.1"/>
</dbReference>
<reference evidence="3" key="1">
    <citation type="submission" date="2020-09" db="EMBL/GenBank/DDBJ databases">
        <title>Secondary metabolite and genome analysis of marine Streptomyces chumphonensis KK1-2T.</title>
        <authorList>
            <person name="Phongsopitanun W."/>
            <person name="Kanchanasin P."/>
            <person name="Pittayakhajonwut P."/>
            <person name="Suwanborirux K."/>
            <person name="Tanasupawat S."/>
        </authorList>
    </citation>
    <scope>NUCLEOTIDE SEQUENCE</scope>
    <source>
        <strain evidence="3">KK1-2</strain>
    </source>
</reference>
<dbReference type="EMBL" id="JACXYU010000006">
    <property type="protein sequence ID" value="MBD3932616.1"/>
    <property type="molecule type" value="Genomic_DNA"/>
</dbReference>
<dbReference type="SMART" id="SM00530">
    <property type="entry name" value="HTH_XRE"/>
    <property type="match status" value="1"/>
</dbReference>
<dbReference type="Gene3D" id="1.10.260.40">
    <property type="entry name" value="lambda repressor-like DNA-binding domains"/>
    <property type="match status" value="1"/>
</dbReference>
<feature type="region of interest" description="Disordered" evidence="1">
    <location>
        <begin position="1"/>
        <end position="22"/>
    </location>
</feature>
<dbReference type="SUPFAM" id="SSF47413">
    <property type="entry name" value="lambda repressor-like DNA-binding domains"/>
    <property type="match status" value="1"/>
</dbReference>
<dbReference type="InterPro" id="IPR001387">
    <property type="entry name" value="Cro/C1-type_HTH"/>
</dbReference>
<dbReference type="GO" id="GO:0003677">
    <property type="term" value="F:DNA binding"/>
    <property type="evidence" value="ECO:0007669"/>
    <property type="project" value="InterPro"/>
</dbReference>
<dbReference type="PROSITE" id="PS50943">
    <property type="entry name" value="HTH_CROC1"/>
    <property type="match status" value="1"/>
</dbReference>
<keyword evidence="4" id="KW-1185">Reference proteome</keyword>
<dbReference type="Proteomes" id="UP000632289">
    <property type="component" value="Unassembled WGS sequence"/>
</dbReference>
<dbReference type="Pfam" id="PF12900">
    <property type="entry name" value="Pyridox_ox_2"/>
    <property type="match status" value="1"/>
</dbReference>